<evidence type="ECO:0008006" key="4">
    <source>
        <dbReference type="Google" id="ProtNLM"/>
    </source>
</evidence>
<dbReference type="EMBL" id="JBBDGL010000001">
    <property type="protein sequence ID" value="MEJ1154889.1"/>
    <property type="molecule type" value="Genomic_DNA"/>
</dbReference>
<feature type="transmembrane region" description="Helical" evidence="1">
    <location>
        <begin position="36"/>
        <end position="54"/>
    </location>
</feature>
<proteinExistence type="predicted"/>
<keyword evidence="3" id="KW-1185">Reference proteome</keyword>
<keyword evidence="1" id="KW-1133">Transmembrane helix</keyword>
<gene>
    <name evidence="2" type="ORF">WDU96_04635</name>
</gene>
<protein>
    <recommendedName>
        <fullName evidence="4">Flagellar biosynthesis protein FlhA</fullName>
    </recommendedName>
</protein>
<evidence type="ECO:0000313" key="2">
    <source>
        <dbReference type="EMBL" id="MEJ1154889.1"/>
    </source>
</evidence>
<dbReference type="Proteomes" id="UP001368654">
    <property type="component" value="Unassembled WGS sequence"/>
</dbReference>
<evidence type="ECO:0000256" key="1">
    <source>
        <dbReference type="SAM" id="Phobius"/>
    </source>
</evidence>
<accession>A0ABU8LRK4</accession>
<dbReference type="RefSeq" id="WP_337337314.1">
    <property type="nucleotide sequence ID" value="NZ_JBBDGL010000001.1"/>
</dbReference>
<sequence length="60" mass="6535">MTKNSIWTIVGVIVAIVIAWVLVNALFALIGVVFKLLVVAVVALLVFLALRYFFANRASS</sequence>
<comment type="caution">
    <text evidence="2">The sequence shown here is derived from an EMBL/GenBank/DDBJ whole genome shotgun (WGS) entry which is preliminary data.</text>
</comment>
<feature type="transmembrane region" description="Helical" evidence="1">
    <location>
        <begin position="7"/>
        <end position="30"/>
    </location>
</feature>
<keyword evidence="1" id="KW-0472">Membrane</keyword>
<evidence type="ECO:0000313" key="3">
    <source>
        <dbReference type="Proteomes" id="UP001368654"/>
    </source>
</evidence>
<keyword evidence="1" id="KW-0812">Transmembrane</keyword>
<name>A0ABU8LRK4_9MICO</name>
<reference evidence="2 3" key="1">
    <citation type="submission" date="2024-02" db="EMBL/GenBank/DDBJ databases">
        <authorList>
            <person name="Saticioglu I.B."/>
        </authorList>
    </citation>
    <scope>NUCLEOTIDE SEQUENCE [LARGE SCALE GENOMIC DNA]</scope>
    <source>
        <strain evidence="2 3">Mu-86</strain>
    </source>
</reference>
<organism evidence="2 3">
    <name type="scientific">Microbacterium marmarense</name>
    <dbReference type="NCBI Taxonomy" id="3122051"/>
    <lineage>
        <taxon>Bacteria</taxon>
        <taxon>Bacillati</taxon>
        <taxon>Actinomycetota</taxon>
        <taxon>Actinomycetes</taxon>
        <taxon>Micrococcales</taxon>
        <taxon>Microbacteriaceae</taxon>
        <taxon>Microbacterium</taxon>
    </lineage>
</organism>